<dbReference type="PANTHER" id="PTHR43685:SF5">
    <property type="entry name" value="GLYCOSYLTRANSFERASE EPSE-RELATED"/>
    <property type="match status" value="1"/>
</dbReference>
<feature type="domain" description="Glycosyltransferase 2-like" evidence="4">
    <location>
        <begin position="4"/>
        <end position="138"/>
    </location>
</feature>
<evidence type="ECO:0000256" key="3">
    <source>
        <dbReference type="ARBA" id="ARBA00022679"/>
    </source>
</evidence>
<sequence length="268" mass="31516">MNFSVAMCVYEGDNPLFFDKAIKSILDNTLIPDEIILIVDGPVSKKHEQIIDKYFKELTVYRFKENQGHGVARRKSLELCNNELVALMDADDICLKDRFEKQINVFKNNSKLSIVGGQIEEFIDDVENIIGKREVPLSDDNIKTYMKKRCPMNQVTVMFKKKDIIKAGNYLDWYSNEDYYLWIRMALNNLKFQNIDDTLVYVRVGKEAYQRRGGKKYFLSEFRLQNYMLKKGIISVPRWIINVAERFVLQIVMPNKLRGIIFQKLARR</sequence>
<dbReference type="OrthoDB" id="9815829at2"/>
<evidence type="ECO:0000313" key="6">
    <source>
        <dbReference type="Proteomes" id="UP000198558"/>
    </source>
</evidence>
<evidence type="ECO:0000259" key="4">
    <source>
        <dbReference type="Pfam" id="PF00535"/>
    </source>
</evidence>
<accession>A0A1I0CUY1</accession>
<organism evidence="5 6">
    <name type="scientific">Thomasclavelia cocleata</name>
    <dbReference type="NCBI Taxonomy" id="69824"/>
    <lineage>
        <taxon>Bacteria</taxon>
        <taxon>Bacillati</taxon>
        <taxon>Bacillota</taxon>
        <taxon>Erysipelotrichia</taxon>
        <taxon>Erysipelotrichales</taxon>
        <taxon>Coprobacillaceae</taxon>
        <taxon>Thomasclavelia</taxon>
    </lineage>
</organism>
<dbReference type="Gene3D" id="3.90.550.10">
    <property type="entry name" value="Spore Coat Polysaccharide Biosynthesis Protein SpsA, Chain A"/>
    <property type="match status" value="1"/>
</dbReference>
<proteinExistence type="inferred from homology"/>
<name>A0A1I0CUY1_9FIRM</name>
<dbReference type="EMBL" id="FOIN01000004">
    <property type="protein sequence ID" value="SET23360.1"/>
    <property type="molecule type" value="Genomic_DNA"/>
</dbReference>
<dbReference type="PANTHER" id="PTHR43685">
    <property type="entry name" value="GLYCOSYLTRANSFERASE"/>
    <property type="match status" value="1"/>
</dbReference>
<keyword evidence="2" id="KW-0328">Glycosyltransferase</keyword>
<dbReference type="RefSeq" id="WP_092352334.1">
    <property type="nucleotide sequence ID" value="NZ_FOIN01000004.1"/>
</dbReference>
<evidence type="ECO:0000313" key="5">
    <source>
        <dbReference type="EMBL" id="SET23360.1"/>
    </source>
</evidence>
<dbReference type="InterPro" id="IPR050834">
    <property type="entry name" value="Glycosyltransf_2"/>
</dbReference>
<comment type="similarity">
    <text evidence="1">Belongs to the glycosyltransferase 2 family.</text>
</comment>
<dbReference type="Proteomes" id="UP000198558">
    <property type="component" value="Unassembled WGS sequence"/>
</dbReference>
<dbReference type="GO" id="GO:0016757">
    <property type="term" value="F:glycosyltransferase activity"/>
    <property type="evidence" value="ECO:0007669"/>
    <property type="project" value="UniProtKB-KW"/>
</dbReference>
<dbReference type="SUPFAM" id="SSF53448">
    <property type="entry name" value="Nucleotide-diphospho-sugar transferases"/>
    <property type="match status" value="1"/>
</dbReference>
<dbReference type="GeneID" id="78287624"/>
<dbReference type="InterPro" id="IPR029044">
    <property type="entry name" value="Nucleotide-diphossugar_trans"/>
</dbReference>
<dbReference type="Pfam" id="PF00535">
    <property type="entry name" value="Glycos_transf_2"/>
    <property type="match status" value="1"/>
</dbReference>
<gene>
    <name evidence="5" type="ORF">SAMN04489758_1045</name>
</gene>
<keyword evidence="3 5" id="KW-0808">Transferase</keyword>
<evidence type="ECO:0000256" key="1">
    <source>
        <dbReference type="ARBA" id="ARBA00006739"/>
    </source>
</evidence>
<dbReference type="InterPro" id="IPR001173">
    <property type="entry name" value="Glyco_trans_2-like"/>
</dbReference>
<protein>
    <submittedName>
        <fullName evidence="5">Glycosyl transferase family 2</fullName>
    </submittedName>
</protein>
<keyword evidence="6" id="KW-1185">Reference proteome</keyword>
<dbReference type="AlphaFoldDB" id="A0A1I0CUY1"/>
<reference evidence="6" key="1">
    <citation type="submission" date="2016-10" db="EMBL/GenBank/DDBJ databases">
        <authorList>
            <person name="Varghese N."/>
            <person name="Submissions S."/>
        </authorList>
    </citation>
    <scope>NUCLEOTIDE SEQUENCE [LARGE SCALE GENOMIC DNA]</scope>
    <source>
        <strain evidence="6">DSM 1551</strain>
    </source>
</reference>
<evidence type="ECO:0000256" key="2">
    <source>
        <dbReference type="ARBA" id="ARBA00022676"/>
    </source>
</evidence>